<dbReference type="EMBL" id="BNBA01000036">
    <property type="protein sequence ID" value="GHH59238.1"/>
    <property type="molecule type" value="Genomic_DNA"/>
</dbReference>
<reference evidence="1" key="2">
    <citation type="submission" date="2020-09" db="EMBL/GenBank/DDBJ databases">
        <authorList>
            <person name="Sun Q."/>
            <person name="Ohkuma M."/>
        </authorList>
    </citation>
    <scope>NUCLEOTIDE SEQUENCE</scope>
    <source>
        <strain evidence="1">JCM 13306</strain>
    </source>
</reference>
<gene>
    <name evidence="1" type="ORF">GCM10009090_33120</name>
</gene>
<dbReference type="RefSeq" id="WP_434029891.1">
    <property type="nucleotide sequence ID" value="NZ_BNBA01000036.1"/>
</dbReference>
<name>A0A919FAS2_9XANT</name>
<evidence type="ECO:0000313" key="1">
    <source>
        <dbReference type="EMBL" id="GHH59238.1"/>
    </source>
</evidence>
<reference evidence="1" key="1">
    <citation type="journal article" date="2014" name="Int. J. Syst. Evol. Microbiol.">
        <title>Complete genome sequence of Corynebacterium casei LMG S-19264T (=DSM 44701T), isolated from a smear-ripened cheese.</title>
        <authorList>
            <consortium name="US DOE Joint Genome Institute (JGI-PGF)"/>
            <person name="Walter F."/>
            <person name="Albersmeier A."/>
            <person name="Kalinowski J."/>
            <person name="Ruckert C."/>
        </authorList>
    </citation>
    <scope>NUCLEOTIDE SEQUENCE</scope>
    <source>
        <strain evidence="1">JCM 13306</strain>
    </source>
</reference>
<proteinExistence type="predicted"/>
<sequence length="240" mass="26710">MGITLVVKSRPERLSLPEAYAAAAVLIGRLAQVHPDFREWWSNPRGPKDAFLPFGDRKGIIARMEEDEAEFPELKEKGAPGLLLTNAGDEKTWKKRGRIGWTINPSFGDMRLSIGNPEQAFERPTEIIWGILKELSKVPGVWFAQTNVKQRVGNDLLLYSIDRAPFPHREFLGWMGYVNSPLAAEQVPDAARLERQGNGTLILATEVLDLGNPAAIKQANQVEMSLADLDLLPITDPSFL</sequence>
<organism evidence="1 2">
    <name type="scientific">Xanthomonas boreopolis</name>
    <dbReference type="NCBI Taxonomy" id="86183"/>
    <lineage>
        <taxon>Bacteria</taxon>
        <taxon>Pseudomonadati</taxon>
        <taxon>Pseudomonadota</taxon>
        <taxon>Gammaproteobacteria</taxon>
        <taxon>Lysobacterales</taxon>
        <taxon>Lysobacteraceae</taxon>
        <taxon>Xanthomonas</taxon>
    </lineage>
</organism>
<evidence type="ECO:0008006" key="3">
    <source>
        <dbReference type="Google" id="ProtNLM"/>
    </source>
</evidence>
<dbReference type="Proteomes" id="UP000623958">
    <property type="component" value="Unassembled WGS sequence"/>
</dbReference>
<dbReference type="AlphaFoldDB" id="A0A919FAS2"/>
<keyword evidence="2" id="KW-1185">Reference proteome</keyword>
<accession>A0A919FAS2</accession>
<evidence type="ECO:0000313" key="2">
    <source>
        <dbReference type="Proteomes" id="UP000623958"/>
    </source>
</evidence>
<protein>
    <recommendedName>
        <fullName evidence="3">Immunity protein 52 domain-containing protein</fullName>
    </recommendedName>
</protein>
<comment type="caution">
    <text evidence="1">The sequence shown here is derived from an EMBL/GenBank/DDBJ whole genome shotgun (WGS) entry which is preliminary data.</text>
</comment>